<evidence type="ECO:0000313" key="8">
    <source>
        <dbReference type="Proteomes" id="UP001162131"/>
    </source>
</evidence>
<gene>
    <name evidence="7" type="ORF">BSTOLATCC_MIC30381</name>
</gene>
<keyword evidence="2" id="KW-1015">Disulfide bond</keyword>
<evidence type="ECO:0000256" key="4">
    <source>
        <dbReference type="SAM" id="MobiDB-lite"/>
    </source>
</evidence>
<keyword evidence="1" id="KW-0677">Repeat</keyword>
<feature type="transmembrane region" description="Helical" evidence="5">
    <location>
        <begin position="1893"/>
        <end position="1916"/>
    </location>
</feature>
<feature type="domain" description="LNR" evidence="6">
    <location>
        <begin position="118"/>
        <end position="164"/>
    </location>
</feature>
<dbReference type="InterPro" id="IPR000800">
    <property type="entry name" value="Notch_dom"/>
</dbReference>
<keyword evidence="8" id="KW-1185">Reference proteome</keyword>
<dbReference type="PROSITE" id="PS50258">
    <property type="entry name" value="LNR"/>
    <property type="match status" value="1"/>
</dbReference>
<evidence type="ECO:0000259" key="6">
    <source>
        <dbReference type="PROSITE" id="PS50258"/>
    </source>
</evidence>
<accession>A0AAU9J494</accession>
<name>A0AAU9J494_9CILI</name>
<feature type="transmembrane region" description="Helical" evidence="5">
    <location>
        <begin position="1937"/>
        <end position="1954"/>
    </location>
</feature>
<dbReference type="SUPFAM" id="SSF51126">
    <property type="entry name" value="Pectin lyase-like"/>
    <property type="match status" value="4"/>
</dbReference>
<dbReference type="InterPro" id="IPR012334">
    <property type="entry name" value="Pectin_lyas_fold"/>
</dbReference>
<evidence type="ECO:0000256" key="1">
    <source>
        <dbReference type="ARBA" id="ARBA00022737"/>
    </source>
</evidence>
<keyword evidence="5" id="KW-1133">Transmembrane helix</keyword>
<feature type="compositionally biased region" description="Basic and acidic residues" evidence="4">
    <location>
        <begin position="2368"/>
        <end position="2379"/>
    </location>
</feature>
<dbReference type="PANTHER" id="PTHR11319:SF35">
    <property type="entry name" value="OUTER MEMBRANE PROTEIN PMPC-RELATED"/>
    <property type="match status" value="1"/>
</dbReference>
<proteinExistence type="predicted"/>
<keyword evidence="5" id="KW-0812">Transmembrane</keyword>
<dbReference type="EMBL" id="CAJZBQ010000030">
    <property type="protein sequence ID" value="CAG9321999.1"/>
    <property type="molecule type" value="Genomic_DNA"/>
</dbReference>
<feature type="transmembrane region" description="Helical" evidence="5">
    <location>
        <begin position="2000"/>
        <end position="2023"/>
    </location>
</feature>
<dbReference type="Proteomes" id="UP001162131">
    <property type="component" value="Unassembled WGS sequence"/>
</dbReference>
<dbReference type="CDD" id="cd00064">
    <property type="entry name" value="FU"/>
    <property type="match status" value="1"/>
</dbReference>
<protein>
    <recommendedName>
        <fullName evidence="6">LNR domain-containing protein</fullName>
    </recommendedName>
</protein>
<keyword evidence="5" id="KW-0472">Membrane</keyword>
<dbReference type="Pfam" id="PF00066">
    <property type="entry name" value="Notch"/>
    <property type="match status" value="3"/>
</dbReference>
<reference evidence="7" key="1">
    <citation type="submission" date="2021-09" db="EMBL/GenBank/DDBJ databases">
        <authorList>
            <consortium name="AG Swart"/>
            <person name="Singh M."/>
            <person name="Singh A."/>
            <person name="Seah K."/>
            <person name="Emmerich C."/>
        </authorList>
    </citation>
    <scope>NUCLEOTIDE SEQUENCE</scope>
    <source>
        <strain evidence="7">ATCC30299</strain>
    </source>
</reference>
<comment type="caution">
    <text evidence="7">The sequence shown here is derived from an EMBL/GenBank/DDBJ whole genome shotgun (WGS) entry which is preliminary data.</text>
</comment>
<evidence type="ECO:0000313" key="7">
    <source>
        <dbReference type="EMBL" id="CAG9321999.1"/>
    </source>
</evidence>
<evidence type="ECO:0000256" key="3">
    <source>
        <dbReference type="ARBA" id="ARBA00023180"/>
    </source>
</evidence>
<dbReference type="Gene3D" id="3.30.300.320">
    <property type="match status" value="2"/>
</dbReference>
<dbReference type="SMART" id="SM00710">
    <property type="entry name" value="PbH1"/>
    <property type="match status" value="13"/>
</dbReference>
<feature type="transmembrane region" description="Helical" evidence="5">
    <location>
        <begin position="2035"/>
        <end position="2055"/>
    </location>
</feature>
<feature type="transmembrane region" description="Helical" evidence="5">
    <location>
        <begin position="2194"/>
        <end position="2215"/>
    </location>
</feature>
<dbReference type="InterPro" id="IPR006212">
    <property type="entry name" value="Furin_repeat"/>
</dbReference>
<dbReference type="PANTHER" id="PTHR11319">
    <property type="entry name" value="G PROTEIN-COUPLED RECEPTOR-RELATED"/>
    <property type="match status" value="1"/>
</dbReference>
<keyword evidence="3" id="KW-0325">Glycoprotein</keyword>
<evidence type="ECO:0000256" key="2">
    <source>
        <dbReference type="ARBA" id="ARBA00023157"/>
    </source>
</evidence>
<feature type="transmembrane region" description="Helical" evidence="5">
    <location>
        <begin position="2165"/>
        <end position="2182"/>
    </location>
</feature>
<evidence type="ECO:0000256" key="5">
    <source>
        <dbReference type="SAM" id="Phobius"/>
    </source>
</evidence>
<dbReference type="SMART" id="SM00004">
    <property type="entry name" value="NL"/>
    <property type="match status" value="4"/>
</dbReference>
<dbReference type="Gene3D" id="2.160.20.10">
    <property type="entry name" value="Single-stranded right-handed beta-helix, Pectin lyase-like"/>
    <property type="match status" value="1"/>
</dbReference>
<feature type="transmembrane region" description="Helical" evidence="5">
    <location>
        <begin position="2221"/>
        <end position="2243"/>
    </location>
</feature>
<organism evidence="7 8">
    <name type="scientific">Blepharisma stoltei</name>
    <dbReference type="NCBI Taxonomy" id="1481888"/>
    <lineage>
        <taxon>Eukaryota</taxon>
        <taxon>Sar</taxon>
        <taxon>Alveolata</taxon>
        <taxon>Ciliophora</taxon>
        <taxon>Postciliodesmatophora</taxon>
        <taxon>Heterotrichea</taxon>
        <taxon>Heterotrichida</taxon>
        <taxon>Blepharismidae</taxon>
        <taxon>Blepharisma</taxon>
    </lineage>
</organism>
<feature type="region of interest" description="Disordered" evidence="4">
    <location>
        <begin position="2368"/>
        <end position="2388"/>
    </location>
</feature>
<sequence>MEYATRIVIIRSAGTILEIAGTALQIVKVILGFQDNLNANCSESCNNENCYYGLGICKDCSAGCSREMLGDGICDKFCDVSSCNYDFGDCNNNQCSSGCELWMIGDNNCNQECNNLACNWDSGDCDCSQGCRSYMKSNGVCDEACDNSACDYDGGDCQKCAPGCLMSMLGDGTCNAACNVNDCNYDNYDCGCAEGCGIESYGQCTDSCMNSMCRYDTISEPSQCQNTNQILFALYYGFIYKNIITNVSPDNCTNTTSCLSTEVLDPSSCHSNCKSKNCIYSWNKCTTYACYDSNCLICNSKSAGDCFRCNSQTYQFYGYCLTRCPDGHEAVTMLGNYSVCMIPKDYSTRDNPAIFYVTSKNSTDIYGGNGTLANPFTTLAVALASIYNKYAVVYLLNDGDHYLICVNTSNPVYWLTNDVCSPLIRTFTIKHLLITSYDNSMIVIKNRADWKLLFFTVQNYMTLVIRNIAFNGKDLTSGCPSSSANPYCTYCANITLGSDGYYYSDQGVKVTSYVPSTFCTNTYHTKAFINVTNANLILENVNISDFRYEHRSLIYSSGGNLTFKNVNFDNIRCFWQVVTTTQPGQTPTTPTKNSLIYFLDCGDPNYNCGSFEYTNGVVSRLNNGYEYGSAQYSGFLNVEKVRTVKLKNVTFVNNIVYTPYVDSNNYSLVKLALFRSIEISHCVFDKNIANYGLIYLFPTTLTFRDDVNSNGELIDLLLYHVYIHDTTFKNNFGLNTGILSISYLAQLQRILLENLVIDGNGVQSGPLISINNNYYSSQYFDDTRVIASDANGNVFEAIFKKRDFIFKDSIITNNYSGGNGIFDINQLFNIRMQNLTIVSNGSTDTQNINTIIWSYFVANSDIYTKKLVRNPVNIDCLALSYASYCYNYELSESTFKSNTCKAGSPSINYIQVWNTNINDCTFEENTASSSYGTCIYSLGSIGMWITNSKFNNNTNTHEQGIGALCLIESLANTSIENTVISNNSASYNPGIYFNGDLLMLNNVTVDSNIASSGLGAVYFSVYTGADTHEIDIKKSIFKDNRSLDTKGGAIFISGNILSQDPISLYVKDNLFISNWAPSGSAIYIDNSVALSNDSIIESCTFVYNTAEIKGTIANLFQYGILNISHSYFVANYAELGSALYFTSSEESSPDKTKIVLTSCIFTENSGKNVLCTDDMTVYSYIETVRCIFQKNEGLAISLAHSYWKDTESIIANSTITAGTVYLTSNSTADCELTIFTNNTSTKYAGAIRAEGNSYFHCNQCNFFRNSAQYGGVLYFDQLSYFSIENSKIYDNFCTDKGAVIYIIGSDENCVLKNSKLFNNHAESEGLIYSLTSNIQIDSCQIFDNTANRITPGIYLTLSNATITNSQFHDQEGNFGSFVYLASVSGLVVTNTTFMNGKSSSSGGSIYALSSSLTLETSLFENSVSSSGNAILAFSTVMSISECKFLNTYSSGSGGVININGNRIFIEKSIFENFTNSAIDGTEMESLTVIDTSFKNSLGKVGGAISCTNTEYIFIESCAFMNNTSLYGGALYFEIKSNMMNRQPYEVISSEFINNTASAGGAIFVDSISIDVKSSKFCNNTAINSYSMLESSNDSGIGGAIKLGCSYSGECNFNVFSNDFVGNIADYEGGAVVWKEVMPDFKNNSFDDNEAEYGSNIASYPVTMKIMNTNWNGGLDDLASGQPTTTPLIISLIDHLGSVVTADYSSVGELISLSQNVILSGELKVTAVRGIFTFSSFIISAEPGSNFSIEIQTNGIDASKSIKARDGLTYNSSLHIDVALRNCVLGEATVGVNCIVCPKEFYSLDPKNEQCLACPDEAICYGNYTMVPKPGYWRSDMLSIKFWSCPNSNACIGSDPQNISYTGDCRIGYTGNLCQACSEGYSKIMKNECQQCQALSIIIIKTSGITLGFLILCWLMVWMSKNSAYKPKSLSSIYIKIFINYVQLISLTTTFSLSWPNYVKRLFSIQSNASFISDQIFSFDCLLYYNREIWGKDTEIFYQKLFIMAALPIFIPLIAAICWGLVLICKKSCILLINNIVTTSIIVSFLIHPTLIKYYFSSFDCTELDYGKDWLVDDLNIRCWDRQHVFYITVIAIPAIILWGVGIPTTCCFLIMKNKDRLNNINVRIKYGFLFNGYKSRSYYWEFIIIYRKIIIICCTVFLSTVSVNIQALTTLFVLVTSLYFQCKIKPYNGDDLNKLETISISASAITIYCGMYYLTESLDQFTELVFFIAIVLANSYFVIYWGIKAGSAYISMIAQKIPFFKKKLHSQSYNIMSDSTFRDDRNSRIGESSRNLILSSPRIEYLKQQGISFKEISMMQLFVGTLKGNTSIWGKRAENSIEKDSIEDSEIEKKSEESDIEEINIEEVKLDKENHYEENSHEEVNEEEVKIEEEEEIDFDRVVILDSFLKKDSSNDLTIDHDYI</sequence>
<feature type="transmembrane region" description="Helical" evidence="5">
    <location>
        <begin position="2084"/>
        <end position="2111"/>
    </location>
</feature>
<dbReference type="InterPro" id="IPR006626">
    <property type="entry name" value="PbH1"/>
</dbReference>
<dbReference type="InterPro" id="IPR011050">
    <property type="entry name" value="Pectin_lyase_fold/virulence"/>
</dbReference>